<dbReference type="GO" id="GO:0016887">
    <property type="term" value="F:ATP hydrolysis activity"/>
    <property type="evidence" value="ECO:0007669"/>
    <property type="project" value="InterPro"/>
</dbReference>
<dbReference type="EMBL" id="JAABOA010000321">
    <property type="protein sequence ID" value="KAF9584816.1"/>
    <property type="molecule type" value="Genomic_DNA"/>
</dbReference>
<feature type="domain" description="Cation-transporting P-type ATPase C-terminal" evidence="6">
    <location>
        <begin position="177"/>
        <end position="369"/>
    </location>
</feature>
<dbReference type="GO" id="GO:0016020">
    <property type="term" value="C:membrane"/>
    <property type="evidence" value="ECO:0007669"/>
    <property type="project" value="UniProtKB-SubCell"/>
</dbReference>
<comment type="subcellular location">
    <subcellularLocation>
        <location evidence="1">Membrane</location>
    </subcellularLocation>
</comment>
<dbReference type="SUPFAM" id="SSF81665">
    <property type="entry name" value="Calcium ATPase, transmembrane domain M"/>
    <property type="match status" value="1"/>
</dbReference>
<comment type="caution">
    <text evidence="7">The sequence shown here is derived from an EMBL/GenBank/DDBJ whole genome shotgun (WGS) entry which is preliminary data.</text>
</comment>
<dbReference type="InterPro" id="IPR001757">
    <property type="entry name" value="P_typ_ATPase"/>
</dbReference>
<evidence type="ECO:0000256" key="1">
    <source>
        <dbReference type="ARBA" id="ARBA00004370"/>
    </source>
</evidence>
<dbReference type="PRINTS" id="PR00120">
    <property type="entry name" value="HATPASE"/>
</dbReference>
<feature type="transmembrane region" description="Helical" evidence="5">
    <location>
        <begin position="174"/>
        <end position="191"/>
    </location>
</feature>
<dbReference type="PANTHER" id="PTHR42861">
    <property type="entry name" value="CALCIUM-TRANSPORTING ATPASE"/>
    <property type="match status" value="1"/>
</dbReference>
<evidence type="ECO:0000259" key="6">
    <source>
        <dbReference type="Pfam" id="PF00689"/>
    </source>
</evidence>
<dbReference type="Gene3D" id="1.20.1110.10">
    <property type="entry name" value="Calcium-transporting ATPase, transmembrane domain"/>
    <property type="match status" value="1"/>
</dbReference>
<feature type="transmembrane region" description="Helical" evidence="5">
    <location>
        <begin position="314"/>
        <end position="331"/>
    </location>
</feature>
<evidence type="ECO:0000313" key="8">
    <source>
        <dbReference type="Proteomes" id="UP000780801"/>
    </source>
</evidence>
<evidence type="ECO:0000256" key="5">
    <source>
        <dbReference type="SAM" id="Phobius"/>
    </source>
</evidence>
<dbReference type="GO" id="GO:0005524">
    <property type="term" value="F:ATP binding"/>
    <property type="evidence" value="ECO:0007669"/>
    <property type="project" value="InterPro"/>
</dbReference>
<accession>A0A9P6KH69</accession>
<evidence type="ECO:0000256" key="3">
    <source>
        <dbReference type="ARBA" id="ARBA00022989"/>
    </source>
</evidence>
<feature type="non-terminal residue" evidence="7">
    <location>
        <position position="1"/>
    </location>
</feature>
<reference evidence="7" key="1">
    <citation type="journal article" date="2020" name="Fungal Divers.">
        <title>Resolving the Mortierellaceae phylogeny through synthesis of multi-gene phylogenetics and phylogenomics.</title>
        <authorList>
            <person name="Vandepol N."/>
            <person name="Liber J."/>
            <person name="Desiro A."/>
            <person name="Na H."/>
            <person name="Kennedy M."/>
            <person name="Barry K."/>
            <person name="Grigoriev I.V."/>
            <person name="Miller A.N."/>
            <person name="O'Donnell K."/>
            <person name="Stajich J.E."/>
            <person name="Bonito G."/>
        </authorList>
    </citation>
    <scope>NUCLEOTIDE SEQUENCE</scope>
    <source>
        <strain evidence="7">KOD1015</strain>
    </source>
</reference>
<dbReference type="GO" id="GO:0030001">
    <property type="term" value="P:metal ion transport"/>
    <property type="evidence" value="ECO:0007669"/>
    <property type="project" value="UniProtKB-ARBA"/>
</dbReference>
<feature type="transmembrane region" description="Helical" evidence="5">
    <location>
        <begin position="351"/>
        <end position="369"/>
    </location>
</feature>
<feature type="transmembrane region" description="Helical" evidence="5">
    <location>
        <begin position="147"/>
        <end position="168"/>
    </location>
</feature>
<feature type="transmembrane region" description="Helical" evidence="5">
    <location>
        <begin position="229"/>
        <end position="251"/>
    </location>
</feature>
<dbReference type="InterPro" id="IPR006068">
    <property type="entry name" value="ATPase_P-typ_cation-transptr_C"/>
</dbReference>
<evidence type="ECO:0000256" key="2">
    <source>
        <dbReference type="ARBA" id="ARBA00022692"/>
    </source>
</evidence>
<gene>
    <name evidence="7" type="primary">ENA1_1</name>
    <name evidence="7" type="ORF">BGW38_005065</name>
</gene>
<dbReference type="Proteomes" id="UP000780801">
    <property type="component" value="Unassembled WGS sequence"/>
</dbReference>
<keyword evidence="8" id="KW-1185">Reference proteome</keyword>
<organism evidence="7 8">
    <name type="scientific">Lunasporangiospora selenospora</name>
    <dbReference type="NCBI Taxonomy" id="979761"/>
    <lineage>
        <taxon>Eukaryota</taxon>
        <taxon>Fungi</taxon>
        <taxon>Fungi incertae sedis</taxon>
        <taxon>Mucoromycota</taxon>
        <taxon>Mortierellomycotina</taxon>
        <taxon>Mortierellomycetes</taxon>
        <taxon>Mortierellales</taxon>
        <taxon>Mortierellaceae</taxon>
        <taxon>Lunasporangiospora</taxon>
    </lineage>
</organism>
<dbReference type="AlphaFoldDB" id="A0A9P6KH69"/>
<dbReference type="OrthoDB" id="116380at2759"/>
<name>A0A9P6KH69_9FUNG</name>
<dbReference type="Pfam" id="PF00689">
    <property type="entry name" value="Cation_ATPase_C"/>
    <property type="match status" value="1"/>
</dbReference>
<evidence type="ECO:0000313" key="7">
    <source>
        <dbReference type="EMBL" id="KAF9584816.1"/>
    </source>
</evidence>
<dbReference type="SUPFAM" id="SSF56784">
    <property type="entry name" value="HAD-like"/>
    <property type="match status" value="1"/>
</dbReference>
<dbReference type="Gene3D" id="3.40.50.1000">
    <property type="entry name" value="HAD superfamily/HAD-like"/>
    <property type="match status" value="1"/>
</dbReference>
<sequence length="375" mass="41221">AGIRVHMLTGDHPATAAAIAKEVAIIPKDVDAKTSPMVMSAERFDAMTDEEIDALEELPRVVARCSPNTKVKMIAALHRRKLFATMTGDGVNDSPSLKAANVGIAMGESGSDVAKQAADIVLTDDNFATIVEAIAEGRRMFFNIQKFVQHLMSGNIATILVLVVALAYKDDQGNAVFPMSAAAILFMNLCYSSPPAMGLGLEPASETNMKEPPRTSKQGLFMFEVLLDLFFYGFAMAALSFGAFSIVLFVFNDGNLGYQCNARYSDVCLGVYRSRATCYATLTLLILAHAINCRSIRQPGWTWKNLKTVHHNKTLYLSIVLGVMILFPIIYVPGLNTNVFKHASLTYEWGLVFAALFTYIIVVELYKFIKRKTMK</sequence>
<dbReference type="PRINTS" id="PR00119">
    <property type="entry name" value="CATATPASE"/>
</dbReference>
<dbReference type="InterPro" id="IPR036412">
    <property type="entry name" value="HAD-like_sf"/>
</dbReference>
<keyword evidence="3 5" id="KW-1133">Transmembrane helix</keyword>
<dbReference type="NCBIfam" id="TIGR01494">
    <property type="entry name" value="ATPase_P-type"/>
    <property type="match status" value="1"/>
</dbReference>
<dbReference type="InterPro" id="IPR023298">
    <property type="entry name" value="ATPase_P-typ_TM_dom_sf"/>
</dbReference>
<feature type="transmembrane region" description="Helical" evidence="5">
    <location>
        <begin position="271"/>
        <end position="293"/>
    </location>
</feature>
<keyword evidence="2 5" id="KW-0812">Transmembrane</keyword>
<protein>
    <submittedName>
        <fullName evidence="7">Na+ ATPase</fullName>
    </submittedName>
</protein>
<keyword evidence="4 5" id="KW-0472">Membrane</keyword>
<proteinExistence type="predicted"/>
<evidence type="ECO:0000256" key="4">
    <source>
        <dbReference type="ARBA" id="ARBA00023136"/>
    </source>
</evidence>
<dbReference type="InterPro" id="IPR023214">
    <property type="entry name" value="HAD_sf"/>
</dbReference>